<name>A0A8S1EW85_9PELO</name>
<comment type="similarity">
    <text evidence="2">Belongs to the pyridoxal phosphate-binding protein YggS/PROSC family.</text>
</comment>
<accession>A0A8S1EW85</accession>
<evidence type="ECO:0000259" key="4">
    <source>
        <dbReference type="Pfam" id="PF01168"/>
    </source>
</evidence>
<evidence type="ECO:0000256" key="2">
    <source>
        <dbReference type="HAMAP-Rule" id="MF_03225"/>
    </source>
</evidence>
<proteinExistence type="inferred from homology"/>
<dbReference type="FunFam" id="3.20.20.10:FF:000018">
    <property type="entry name" value="Pyridoxal phosphate homeostasis protein"/>
    <property type="match status" value="1"/>
</dbReference>
<gene>
    <name evidence="5" type="ORF">CBOVIS_LOCUS4902</name>
</gene>
<feature type="compositionally biased region" description="Gly residues" evidence="3">
    <location>
        <begin position="524"/>
        <end position="535"/>
    </location>
</feature>
<dbReference type="InterPro" id="IPR001608">
    <property type="entry name" value="Ala_racemase_N"/>
</dbReference>
<dbReference type="SUPFAM" id="SSF51419">
    <property type="entry name" value="PLP-binding barrel"/>
    <property type="match status" value="1"/>
</dbReference>
<evidence type="ECO:0000313" key="6">
    <source>
        <dbReference type="Proteomes" id="UP000494206"/>
    </source>
</evidence>
<keyword evidence="1 2" id="KW-0663">Pyridoxal phosphate</keyword>
<keyword evidence="6" id="KW-1185">Reference proteome</keyword>
<evidence type="ECO:0000256" key="1">
    <source>
        <dbReference type="ARBA" id="ARBA00022898"/>
    </source>
</evidence>
<dbReference type="Proteomes" id="UP000494206">
    <property type="component" value="Unassembled WGS sequence"/>
</dbReference>
<protein>
    <recommendedName>
        <fullName evidence="2">Pyridoxal phosphate homeostasis protein</fullName>
        <shortName evidence="2">PLP homeostasis protein</shortName>
    </recommendedName>
</protein>
<feature type="modified residue" description="N6-(pyridoxal phosphate)lysine" evidence="2">
    <location>
        <position position="40"/>
    </location>
</feature>
<dbReference type="InterPro" id="IPR029066">
    <property type="entry name" value="PLP-binding_barrel"/>
</dbReference>
<dbReference type="PANTHER" id="PTHR10146">
    <property type="entry name" value="PROLINE SYNTHETASE CO-TRANSCRIBED BACTERIAL HOMOLOG PROTEIN"/>
    <property type="match status" value="1"/>
</dbReference>
<dbReference type="CDD" id="cd06822">
    <property type="entry name" value="PLPDE_III_YBL036c_euk"/>
    <property type="match status" value="1"/>
</dbReference>
<reference evidence="5 6" key="1">
    <citation type="submission" date="2020-04" db="EMBL/GenBank/DDBJ databases">
        <authorList>
            <person name="Laetsch R D."/>
            <person name="Stevens L."/>
            <person name="Kumar S."/>
            <person name="Blaxter L. M."/>
        </authorList>
    </citation>
    <scope>NUCLEOTIDE SEQUENCE [LARGE SCALE GENOMIC DNA]</scope>
</reference>
<organism evidence="5 6">
    <name type="scientific">Caenorhabditis bovis</name>
    <dbReference type="NCBI Taxonomy" id="2654633"/>
    <lineage>
        <taxon>Eukaryota</taxon>
        <taxon>Metazoa</taxon>
        <taxon>Ecdysozoa</taxon>
        <taxon>Nematoda</taxon>
        <taxon>Chromadorea</taxon>
        <taxon>Rhabditida</taxon>
        <taxon>Rhabditina</taxon>
        <taxon>Rhabditomorpha</taxon>
        <taxon>Rhabditoidea</taxon>
        <taxon>Rhabditidae</taxon>
        <taxon>Peloderinae</taxon>
        <taxon>Caenorhabditis</taxon>
    </lineage>
</organism>
<dbReference type="EMBL" id="CADEPM010000003">
    <property type="protein sequence ID" value="CAB3402263.1"/>
    <property type="molecule type" value="Genomic_DNA"/>
</dbReference>
<evidence type="ECO:0000313" key="5">
    <source>
        <dbReference type="EMBL" id="CAB3402263.1"/>
    </source>
</evidence>
<dbReference type="GO" id="GO:0030170">
    <property type="term" value="F:pyridoxal phosphate binding"/>
    <property type="evidence" value="ECO:0007669"/>
    <property type="project" value="UniProtKB-UniRule"/>
</dbReference>
<comment type="caution">
    <text evidence="5">The sequence shown here is derived from an EMBL/GenBank/DDBJ whole genome shotgun (WGS) entry which is preliminary data.</text>
</comment>
<dbReference type="NCBIfam" id="TIGR00044">
    <property type="entry name" value="YggS family pyridoxal phosphate-dependent enzyme"/>
    <property type="match status" value="1"/>
</dbReference>
<dbReference type="Pfam" id="PF01168">
    <property type="entry name" value="Ala_racemase_N"/>
    <property type="match status" value="1"/>
</dbReference>
<feature type="region of interest" description="Disordered" evidence="3">
    <location>
        <begin position="522"/>
        <end position="544"/>
    </location>
</feature>
<dbReference type="OrthoDB" id="10264196at2759"/>
<sequence>MTSEIVQKNLLSVLKTITELLTISSATVRTKRCQLVAVSKFKPAELIEACYEKGQHHFGENYVQELFEKSNLLKERCPDIRWHYIGQVQSNKIPKICESPGLYCVETVESEKHATIFDKEWRKRNQEDKLRVLVQVNTSGEENKGGISISEATKLADFIRNNCSSLMFSGFMTIGSFEHSHSDGLNPDFEALFEIRKEWAAQANLPEDSVELSMGMSDDFEQAIIQGSTSVRMDGFRNNLLATIRAVMTHERLNESSMSSWNGNATKGCEITFNGVARGVERTSGVIVQIFEARNGSFEAILNTYIIKDDLRSLIKSSTVTQNSTLSDDISNILSPLILALSESFSLHHIFMIDEIREKVLRSLDPSSAAHLAATSKSVRNSLVNSRVDNTYWKRELSKSRKFGISRKDKLSYRLTYGEEAMKKKDSRKRTDSSNLLVEQRYAPPVRQPYMPHPFGIPDPDAEFMPDRFDPLNPIPNPRMPLGGPRMPLGGPHIDPFSGGRLGGNADLDPFGDPMNREMFRPSRGGGGTGGGFSGGHFQRHDYI</sequence>
<dbReference type="PANTHER" id="PTHR10146:SF14">
    <property type="entry name" value="PYRIDOXAL PHOSPHATE HOMEOSTASIS PROTEIN"/>
    <property type="match status" value="1"/>
</dbReference>
<dbReference type="InterPro" id="IPR011078">
    <property type="entry name" value="PyrdxlP_homeostasis"/>
</dbReference>
<dbReference type="Gene3D" id="3.20.20.10">
    <property type="entry name" value="Alanine racemase"/>
    <property type="match status" value="1"/>
</dbReference>
<comment type="function">
    <text evidence="2">Pyridoxal 5'-phosphate (PLP)-binding protein, which may be involved in intracellular homeostatic regulation of pyridoxal 5'-phosphate (PLP), the active form of vitamin B6.</text>
</comment>
<feature type="domain" description="Alanine racemase N-terminal" evidence="4">
    <location>
        <begin position="31"/>
        <end position="232"/>
    </location>
</feature>
<evidence type="ECO:0000256" key="3">
    <source>
        <dbReference type="SAM" id="MobiDB-lite"/>
    </source>
</evidence>
<dbReference type="HAMAP" id="MF_02087">
    <property type="entry name" value="PLP_homeostasis"/>
    <property type="match status" value="1"/>
</dbReference>
<dbReference type="AlphaFoldDB" id="A0A8S1EW85"/>